<dbReference type="GO" id="GO:0000245">
    <property type="term" value="P:spliceosomal complex assembly"/>
    <property type="evidence" value="ECO:0007669"/>
    <property type="project" value="TreeGrafter"/>
</dbReference>
<keyword evidence="3" id="KW-0507">mRNA processing</keyword>
<dbReference type="SUPFAM" id="SSF57667">
    <property type="entry name" value="beta-beta-alpha zinc fingers"/>
    <property type="match status" value="1"/>
</dbReference>
<dbReference type="GO" id="GO:0003676">
    <property type="term" value="F:nucleic acid binding"/>
    <property type="evidence" value="ECO:0007669"/>
    <property type="project" value="InterPro"/>
</dbReference>
<comment type="subcellular location">
    <subcellularLocation>
        <location evidence="1">Nucleus</location>
    </subcellularLocation>
</comment>
<evidence type="ECO:0000256" key="7">
    <source>
        <dbReference type="ARBA" id="ARBA00022833"/>
    </source>
</evidence>
<feature type="compositionally biased region" description="Low complexity" evidence="10">
    <location>
        <begin position="280"/>
        <end position="289"/>
    </location>
</feature>
<dbReference type="PANTHER" id="PTHR23205:SF0">
    <property type="entry name" value="SPLICING FACTOR 3A SUBUNIT 2"/>
    <property type="match status" value="1"/>
</dbReference>
<dbReference type="GeneID" id="20526274"/>
<evidence type="ECO:0000256" key="9">
    <source>
        <dbReference type="ARBA" id="ARBA00023242"/>
    </source>
</evidence>
<proteinExistence type="inferred from homology"/>
<feature type="domain" description="Matrin-type" evidence="11">
    <location>
        <begin position="54"/>
        <end position="84"/>
    </location>
</feature>
<feature type="region of interest" description="Disordered" evidence="10">
    <location>
        <begin position="226"/>
        <end position="315"/>
    </location>
</feature>
<feature type="compositionally biased region" description="Low complexity" evidence="10">
    <location>
        <begin position="256"/>
        <end position="270"/>
    </location>
</feature>
<keyword evidence="7" id="KW-0862">Zinc</keyword>
<dbReference type="SMART" id="SM00451">
    <property type="entry name" value="ZnF_U1"/>
    <property type="match status" value="1"/>
</dbReference>
<evidence type="ECO:0000313" key="12">
    <source>
        <dbReference type="EMBL" id="KCV72145.1"/>
    </source>
</evidence>
<dbReference type="OrthoDB" id="10250970at2759"/>
<keyword evidence="6" id="KW-0863">Zinc-finger</keyword>
<dbReference type="GO" id="GO:0071004">
    <property type="term" value="C:U2-type prespliceosome"/>
    <property type="evidence" value="ECO:0007669"/>
    <property type="project" value="TreeGrafter"/>
</dbReference>
<dbReference type="InterPro" id="IPR052092">
    <property type="entry name" value="SF3A2"/>
</dbReference>
<organism evidence="12">
    <name type="scientific">Fonticula alba</name>
    <name type="common">Slime mold</name>
    <dbReference type="NCBI Taxonomy" id="691883"/>
    <lineage>
        <taxon>Eukaryota</taxon>
        <taxon>Rotosphaerida</taxon>
        <taxon>Fonticulaceae</taxon>
        <taxon>Fonticula</taxon>
    </lineage>
</organism>
<keyword evidence="4" id="KW-0479">Metal-binding</keyword>
<evidence type="ECO:0000256" key="6">
    <source>
        <dbReference type="ARBA" id="ARBA00022771"/>
    </source>
</evidence>
<keyword evidence="9" id="KW-0539">Nucleus</keyword>
<keyword evidence="8" id="KW-0508">mRNA splicing</keyword>
<dbReference type="Proteomes" id="UP000030693">
    <property type="component" value="Unassembled WGS sequence"/>
</dbReference>
<evidence type="ECO:0000256" key="10">
    <source>
        <dbReference type="SAM" id="MobiDB-lite"/>
    </source>
</evidence>
<sequence length="384" mass="41895">MDFQNRVGSRTGGGGMASESESNLQRRLRLQKLASEFVELKKDPYFMKNHLGSYECRLCLTLHTSEGSYLAHTQGKKHQTNLARRKARDTKYNDEHVPLPNATTERPRRSTVYRIGRPGFQVTKVRDYSRNQLGLLFEIDYPNITENEVPRHRFMSTYEQQVEPQDKNYQFLVFAAEPYTNIAFKLPAREVDRQSERYFTNFNPETKRYTMQFMYRNALQPHGAGHLGPFVGGPSVPMPIPRPDAGSLGEGASSVPAGGDDAPARPATGGSSNEGDTEAKPAPAASAPGPGAGDAPPPIRMPPPPGGMVHGGGHHMPGMPGFPPPHPGMPGFPPPHHPGMAAAPPHPGMAPFHPQGPPPHGNMAPYYRPGPPYGGMPPPPPPHN</sequence>
<comment type="similarity">
    <text evidence="2">Belongs to the SF3A2 family.</text>
</comment>
<evidence type="ECO:0000256" key="8">
    <source>
        <dbReference type="ARBA" id="ARBA00023187"/>
    </source>
</evidence>
<dbReference type="STRING" id="691883.A0A058ZCK6"/>
<accession>A0A058ZCK6</accession>
<evidence type="ECO:0000256" key="1">
    <source>
        <dbReference type="ARBA" id="ARBA00004123"/>
    </source>
</evidence>
<dbReference type="InterPro" id="IPR031781">
    <property type="entry name" value="SF3A2_dom"/>
</dbReference>
<dbReference type="PANTHER" id="PTHR23205">
    <property type="entry name" value="SPLICING FACTOR 3A SUBUNIT 2"/>
    <property type="match status" value="1"/>
</dbReference>
<name>A0A058ZCK6_FONAL</name>
<evidence type="ECO:0000256" key="4">
    <source>
        <dbReference type="ARBA" id="ARBA00022723"/>
    </source>
</evidence>
<dbReference type="eggNOG" id="KOG0227">
    <property type="taxonomic scope" value="Eukaryota"/>
</dbReference>
<dbReference type="Pfam" id="PF16835">
    <property type="entry name" value="SF3A2"/>
    <property type="match status" value="1"/>
</dbReference>
<dbReference type="GO" id="GO:0071013">
    <property type="term" value="C:catalytic step 2 spliceosome"/>
    <property type="evidence" value="ECO:0007669"/>
    <property type="project" value="TreeGrafter"/>
</dbReference>
<dbReference type="InterPro" id="IPR013087">
    <property type="entry name" value="Znf_C2H2_type"/>
</dbReference>
<feature type="compositionally biased region" description="Pro residues" evidence="10">
    <location>
        <begin position="295"/>
        <end position="306"/>
    </location>
</feature>
<dbReference type="AlphaFoldDB" id="A0A058ZCK6"/>
<dbReference type="InterPro" id="IPR003604">
    <property type="entry name" value="Matrin/U1-like-C_Znf_C2H2"/>
</dbReference>
<evidence type="ECO:0000256" key="5">
    <source>
        <dbReference type="ARBA" id="ARBA00022728"/>
    </source>
</evidence>
<protein>
    <recommendedName>
        <fullName evidence="11">Matrin-type domain-containing protein</fullName>
    </recommendedName>
</protein>
<feature type="region of interest" description="Disordered" evidence="10">
    <location>
        <begin position="343"/>
        <end position="384"/>
    </location>
</feature>
<dbReference type="GO" id="GO:0005686">
    <property type="term" value="C:U2 snRNP"/>
    <property type="evidence" value="ECO:0007669"/>
    <property type="project" value="TreeGrafter"/>
</dbReference>
<evidence type="ECO:0000259" key="11">
    <source>
        <dbReference type="PROSITE" id="PS50171"/>
    </source>
</evidence>
<evidence type="ECO:0000256" key="3">
    <source>
        <dbReference type="ARBA" id="ARBA00022664"/>
    </source>
</evidence>
<feature type="region of interest" description="Disordered" evidence="10">
    <location>
        <begin position="1"/>
        <end position="24"/>
    </location>
</feature>
<dbReference type="Gene3D" id="3.30.160.60">
    <property type="entry name" value="Classic Zinc Finger"/>
    <property type="match status" value="1"/>
</dbReference>
<dbReference type="Gene3D" id="2.60.40.2690">
    <property type="match status" value="1"/>
</dbReference>
<dbReference type="RefSeq" id="XP_009493723.1">
    <property type="nucleotide sequence ID" value="XM_009495448.1"/>
</dbReference>
<evidence type="ECO:0000313" key="13">
    <source>
        <dbReference type="Proteomes" id="UP000030693"/>
    </source>
</evidence>
<dbReference type="InterPro" id="IPR036236">
    <property type="entry name" value="Znf_C2H2_sf"/>
</dbReference>
<dbReference type="PROSITE" id="PS50171">
    <property type="entry name" value="ZF_MATRIN"/>
    <property type="match status" value="1"/>
</dbReference>
<dbReference type="InterPro" id="IPR000690">
    <property type="entry name" value="Matrin/U1-C_Znf_C2H2"/>
</dbReference>
<dbReference type="GO" id="GO:0008270">
    <property type="term" value="F:zinc ion binding"/>
    <property type="evidence" value="ECO:0007669"/>
    <property type="project" value="UniProtKB-KW"/>
</dbReference>
<evidence type="ECO:0000256" key="2">
    <source>
        <dbReference type="ARBA" id="ARBA00008995"/>
    </source>
</evidence>
<gene>
    <name evidence="12" type="ORF">H696_01549</name>
</gene>
<feature type="compositionally biased region" description="Pro residues" evidence="10">
    <location>
        <begin position="344"/>
        <end position="360"/>
    </location>
</feature>
<reference evidence="12" key="1">
    <citation type="submission" date="2013-04" db="EMBL/GenBank/DDBJ databases">
        <title>The Genome Sequence of Fonticula alba ATCC 38817.</title>
        <authorList>
            <consortium name="The Broad Institute Genomics Platform"/>
            <person name="Russ C."/>
            <person name="Cuomo C."/>
            <person name="Burger G."/>
            <person name="Gray M.W."/>
            <person name="Holland P.W.H."/>
            <person name="King N."/>
            <person name="Lang F.B.F."/>
            <person name="Roger A.J."/>
            <person name="Ruiz-Trillo I."/>
            <person name="Brown M."/>
            <person name="Walker B."/>
            <person name="Young S."/>
            <person name="Zeng Q."/>
            <person name="Gargeya S."/>
            <person name="Fitzgerald M."/>
            <person name="Haas B."/>
            <person name="Abouelleil A."/>
            <person name="Allen A.W."/>
            <person name="Alvarado L."/>
            <person name="Arachchi H.M."/>
            <person name="Berlin A.M."/>
            <person name="Chapman S.B."/>
            <person name="Gainer-Dewar J."/>
            <person name="Goldberg J."/>
            <person name="Griggs A."/>
            <person name="Gujja S."/>
            <person name="Hansen M."/>
            <person name="Howarth C."/>
            <person name="Imamovic A."/>
            <person name="Ireland A."/>
            <person name="Larimer J."/>
            <person name="McCowan C."/>
            <person name="Murphy C."/>
            <person name="Pearson M."/>
            <person name="Poon T.W."/>
            <person name="Priest M."/>
            <person name="Roberts A."/>
            <person name="Saif S."/>
            <person name="Shea T."/>
            <person name="Sisk P."/>
            <person name="Sykes S."/>
            <person name="Wortman J."/>
            <person name="Nusbaum C."/>
            <person name="Birren B."/>
        </authorList>
    </citation>
    <scope>NUCLEOTIDE SEQUENCE [LARGE SCALE GENOMIC DNA]</scope>
    <source>
        <strain evidence="12">ATCC 38817</strain>
    </source>
</reference>
<keyword evidence="13" id="KW-1185">Reference proteome</keyword>
<dbReference type="Pfam" id="PF12874">
    <property type="entry name" value="zf-met"/>
    <property type="match status" value="1"/>
</dbReference>
<dbReference type="SMART" id="SM01050">
    <property type="entry name" value="CactinC_cactus"/>
    <property type="match status" value="1"/>
</dbReference>
<feature type="compositionally biased region" description="Pro residues" evidence="10">
    <location>
        <begin position="368"/>
        <end position="384"/>
    </location>
</feature>
<dbReference type="EMBL" id="KB932202">
    <property type="protein sequence ID" value="KCV72145.1"/>
    <property type="molecule type" value="Genomic_DNA"/>
</dbReference>
<keyword evidence="5" id="KW-0747">Spliceosome</keyword>